<dbReference type="AlphaFoldDB" id="A0A3B0SXC2"/>
<accession>A0A3B0SXC2</accession>
<proteinExistence type="predicted"/>
<dbReference type="Gene3D" id="3.40.50.1000">
    <property type="entry name" value="HAD superfamily/HAD-like"/>
    <property type="match status" value="1"/>
</dbReference>
<sequence length="683" mass="80562">MKTLVRTIENAPLCKIIFTDFFDTLTHRTVHPHYAIKLWGKFLRRELGLNISPNELFAIRIDSLTYLSKKHKTRGIELPYELLTKEIYLRLLNVDILRDTPFDTFKRIFEHADYISEISVQFKNEKVIEGLVQFKEKGYRIYLVSDFFLPKRIIAKILEFHEISQLFEDVFISCSIGKSKESGSLYPYILETIGSKAEETIMIGDNMRSDILNAAKYGIQGIHTRHLRHKLRNRRNLFGNDAHDFKKTCSKVESRCAKSNYPLSEYIIHFYFFTERLYIKAHKDGVKNLFFLSREGLFLKRIFDIYQDLNQFTSENKIHTHYFKASRQSAQKITLRPLCDEDFKKIDGVNAEMSLKLLLTWFLFSEDVKTRIIDELEVNSNEIIPDFFNSEVMLKLRENKLFIEEYEAHRKNQQHAFLSYIKSFDVNIKEEGIALVDVGWGGTMQECIYHFLKKEVPVTGYYIGLKEIYDIEPNTKRYGLNFSIYPSHGISDDILKANGQLYEQLLGAPHGSTLGYSIVDGSPQTIEFHEENEKYVFDKLIKDVQEYMVLEFEILFLVLRPINYSHTMAQEYMTNMALRNGIFTSKKKIKFINDLSKGFYQNVGENKVGLAYSPNQLRSSKFSLFKQFLRSPEKVFRLIVKIKPYLYVKGLYWLSWHVNMAYYYMKFNFWVKKKWFPKSLLKS</sequence>
<dbReference type="InterPro" id="IPR023214">
    <property type="entry name" value="HAD_sf"/>
</dbReference>
<dbReference type="Gene3D" id="1.10.150.520">
    <property type="match status" value="1"/>
</dbReference>
<name>A0A3B0SXC2_9ZZZZ</name>
<reference evidence="1" key="1">
    <citation type="submission" date="2018-06" db="EMBL/GenBank/DDBJ databases">
        <authorList>
            <person name="Zhirakovskaya E."/>
        </authorList>
    </citation>
    <scope>NUCLEOTIDE SEQUENCE</scope>
</reference>
<dbReference type="Pfam" id="PF00702">
    <property type="entry name" value="Hydrolase"/>
    <property type="match status" value="1"/>
</dbReference>
<dbReference type="PANTHER" id="PTHR43611:SF3">
    <property type="entry name" value="FLAVIN MONONUCLEOTIDE HYDROLASE 1, CHLOROPLATIC"/>
    <property type="match status" value="1"/>
</dbReference>
<organism evidence="1">
    <name type="scientific">hydrothermal vent metagenome</name>
    <dbReference type="NCBI Taxonomy" id="652676"/>
    <lineage>
        <taxon>unclassified sequences</taxon>
        <taxon>metagenomes</taxon>
        <taxon>ecological metagenomes</taxon>
    </lineage>
</organism>
<dbReference type="EMBL" id="UOEL01000016">
    <property type="protein sequence ID" value="VAW10218.1"/>
    <property type="molecule type" value="Genomic_DNA"/>
</dbReference>
<dbReference type="NCBIfam" id="TIGR01549">
    <property type="entry name" value="HAD-SF-IA-v1"/>
    <property type="match status" value="1"/>
</dbReference>
<dbReference type="PANTHER" id="PTHR43611">
    <property type="entry name" value="ALPHA-D-GLUCOSE 1-PHOSPHATE PHOSPHATASE"/>
    <property type="match status" value="1"/>
</dbReference>
<dbReference type="InterPro" id="IPR006439">
    <property type="entry name" value="HAD-SF_hydro_IA"/>
</dbReference>
<protein>
    <submittedName>
        <fullName evidence="1">Uncharacterized protein</fullName>
    </submittedName>
</protein>
<gene>
    <name evidence="1" type="ORF">MNBD_BACTEROID03-150</name>
</gene>
<evidence type="ECO:0000313" key="1">
    <source>
        <dbReference type="EMBL" id="VAW10218.1"/>
    </source>
</evidence>
<dbReference type="InterPro" id="IPR036412">
    <property type="entry name" value="HAD-like_sf"/>
</dbReference>
<dbReference type="SUPFAM" id="SSF56784">
    <property type="entry name" value="HAD-like"/>
    <property type="match status" value="1"/>
</dbReference>